<protein>
    <recommendedName>
        <fullName evidence="2 5">Superoxide dismutase</fullName>
        <ecNumber evidence="2 5">1.15.1.1</ecNumber>
    </recommendedName>
</protein>
<dbReference type="InterPro" id="IPR019831">
    <property type="entry name" value="Mn/Fe_SOD_N"/>
</dbReference>
<keyword evidence="4 5" id="KW-0560">Oxidoreductase</keyword>
<proteinExistence type="inferred from homology"/>
<evidence type="ECO:0000256" key="3">
    <source>
        <dbReference type="ARBA" id="ARBA00022723"/>
    </source>
</evidence>
<feature type="domain" description="Manganese/iron superoxide dismutase N-terminal" evidence="6">
    <location>
        <begin position="3"/>
        <end position="85"/>
    </location>
</feature>
<feature type="domain" description="Manganese/iron superoxide dismutase C-terminal" evidence="7">
    <location>
        <begin position="91"/>
        <end position="193"/>
    </location>
</feature>
<dbReference type="Gene3D" id="3.55.40.20">
    <property type="entry name" value="Iron/manganese superoxide dismutase, C-terminal domain"/>
    <property type="match status" value="1"/>
</dbReference>
<evidence type="ECO:0000256" key="4">
    <source>
        <dbReference type="ARBA" id="ARBA00023002"/>
    </source>
</evidence>
<dbReference type="Pfam" id="PF02777">
    <property type="entry name" value="Sod_Fe_C"/>
    <property type="match status" value="1"/>
</dbReference>
<dbReference type="PANTHER" id="PTHR43595:SF2">
    <property type="entry name" value="SMALL RIBOSOMAL SUBUNIT PROTEIN MS42"/>
    <property type="match status" value="1"/>
</dbReference>
<organism evidence="8 9">
    <name type="scientific">Terrimonas ginsenosidimutans</name>
    <dbReference type="NCBI Taxonomy" id="2908004"/>
    <lineage>
        <taxon>Bacteria</taxon>
        <taxon>Pseudomonadati</taxon>
        <taxon>Bacteroidota</taxon>
        <taxon>Chitinophagia</taxon>
        <taxon>Chitinophagales</taxon>
        <taxon>Chitinophagaceae</taxon>
        <taxon>Terrimonas</taxon>
    </lineage>
</organism>
<comment type="caution">
    <text evidence="8">The sequence shown here is derived from an EMBL/GenBank/DDBJ whole genome shotgun (WGS) entry which is preliminary data.</text>
</comment>
<comment type="similarity">
    <text evidence="1 5">Belongs to the iron/manganese superoxide dismutase family.</text>
</comment>
<evidence type="ECO:0000313" key="8">
    <source>
        <dbReference type="EMBL" id="MCG2617596.1"/>
    </source>
</evidence>
<name>A0ABS9KZ64_9BACT</name>
<dbReference type="InterPro" id="IPR036324">
    <property type="entry name" value="Mn/Fe_SOD_N_sf"/>
</dbReference>
<evidence type="ECO:0000259" key="7">
    <source>
        <dbReference type="Pfam" id="PF02777"/>
    </source>
</evidence>
<comment type="function">
    <text evidence="5">Destroys radicals which are normally produced within the cells and which are toxic to biological systems.</text>
</comment>
<dbReference type="Pfam" id="PF00081">
    <property type="entry name" value="Sod_Fe_N"/>
    <property type="match status" value="1"/>
</dbReference>
<dbReference type="RefSeq" id="WP_237876385.1">
    <property type="nucleotide sequence ID" value="NZ_JAKLTR010000023.1"/>
</dbReference>
<keyword evidence="3 5" id="KW-0479">Metal-binding</keyword>
<evidence type="ECO:0000256" key="1">
    <source>
        <dbReference type="ARBA" id="ARBA00008714"/>
    </source>
</evidence>
<dbReference type="InterPro" id="IPR036314">
    <property type="entry name" value="SOD_C_sf"/>
</dbReference>
<dbReference type="EC" id="1.15.1.1" evidence="2 5"/>
<evidence type="ECO:0000256" key="2">
    <source>
        <dbReference type="ARBA" id="ARBA00012682"/>
    </source>
</evidence>
<dbReference type="PRINTS" id="PR01703">
    <property type="entry name" value="MNSODISMTASE"/>
</dbReference>
<dbReference type="InterPro" id="IPR001189">
    <property type="entry name" value="Mn/Fe_SOD"/>
</dbReference>
<dbReference type="Gene3D" id="1.10.287.990">
    <property type="entry name" value="Fe,Mn superoxide dismutase (SOD) domain"/>
    <property type="match status" value="1"/>
</dbReference>
<reference evidence="8" key="1">
    <citation type="submission" date="2022-01" db="EMBL/GenBank/DDBJ databases">
        <authorList>
            <person name="Jo J.-H."/>
            <person name="Im W.-T."/>
        </authorList>
    </citation>
    <scope>NUCLEOTIDE SEQUENCE</scope>
    <source>
        <strain evidence="8">NA20</strain>
    </source>
</reference>
<evidence type="ECO:0000313" key="9">
    <source>
        <dbReference type="Proteomes" id="UP001165367"/>
    </source>
</evidence>
<dbReference type="InterPro" id="IPR019832">
    <property type="entry name" value="Mn/Fe_SOD_C"/>
</dbReference>
<dbReference type="PROSITE" id="PS00088">
    <property type="entry name" value="SOD_MN"/>
    <property type="match status" value="1"/>
</dbReference>
<gene>
    <name evidence="8" type="ORF">LZZ85_25070</name>
</gene>
<dbReference type="Proteomes" id="UP001165367">
    <property type="component" value="Unassembled WGS sequence"/>
</dbReference>
<dbReference type="PIRSF" id="PIRSF000349">
    <property type="entry name" value="SODismutase"/>
    <property type="match status" value="1"/>
</dbReference>
<sequence>MAFTLPALPYATEALEPHIDKQTMEIHHGKHHQAYVDNLNKAIAGTEHENKSIEELVANAGKISPAVRNNGGGHWNHSFFWELLSANGGKPSGKLAEAITSTFGSLEALQEKISAAGATRFGSGWAWLILKDGKLEVSSTPNQDNPLMDVAEVKGTPILGIDVWEHAYYLKYQNKRPDYLKAIWSVINWEKVGANYDAASK</sequence>
<accession>A0ABS9KZ64</accession>
<evidence type="ECO:0000259" key="6">
    <source>
        <dbReference type="Pfam" id="PF00081"/>
    </source>
</evidence>
<dbReference type="InterPro" id="IPR019833">
    <property type="entry name" value="Mn/Fe_SOD_BS"/>
</dbReference>
<dbReference type="EMBL" id="JAKLTR010000023">
    <property type="protein sequence ID" value="MCG2617596.1"/>
    <property type="molecule type" value="Genomic_DNA"/>
</dbReference>
<dbReference type="SUPFAM" id="SSF46609">
    <property type="entry name" value="Fe,Mn superoxide dismutase (SOD), N-terminal domain"/>
    <property type="match status" value="1"/>
</dbReference>
<evidence type="ECO:0000256" key="5">
    <source>
        <dbReference type="RuleBase" id="RU000414"/>
    </source>
</evidence>
<dbReference type="PANTHER" id="PTHR43595">
    <property type="entry name" value="37S RIBOSOMAL PROTEIN S26, MITOCHONDRIAL"/>
    <property type="match status" value="1"/>
</dbReference>
<dbReference type="SUPFAM" id="SSF54719">
    <property type="entry name" value="Fe,Mn superoxide dismutase (SOD), C-terminal domain"/>
    <property type="match status" value="1"/>
</dbReference>
<keyword evidence="9" id="KW-1185">Reference proteome</keyword>
<comment type="catalytic activity">
    <reaction evidence="5">
        <text>2 superoxide + 2 H(+) = H2O2 + O2</text>
        <dbReference type="Rhea" id="RHEA:20696"/>
        <dbReference type="ChEBI" id="CHEBI:15378"/>
        <dbReference type="ChEBI" id="CHEBI:15379"/>
        <dbReference type="ChEBI" id="CHEBI:16240"/>
        <dbReference type="ChEBI" id="CHEBI:18421"/>
        <dbReference type="EC" id="1.15.1.1"/>
    </reaction>
</comment>